<sequence length="1118" mass="126165">MMAEKNKMIDGKENAKEETSDLNTKGPELVQMIGDRLTSLIDQNHPGKSVIINGISGSQKSLAAASLLAKYNTAVIVVPTQKDIFRWEENLKFFVPDARIFSFPVVEEAGFEGTFSSTERLRERMRSLSAMINGEKSIIIAAAVEAAQKISAPSSIKDHLYKFELGSEIERREVLEVLQDLGYERVDQVERSGHFSVRGDIVDIYPINEIHPVRIEFFGDEIDSIRLFDVDSQRSIETLESQSVFPVAVKGSKNSSVLSYLDHGIVFYDEPQRGEESLKQFFKEEKANAGKAFLWSELIHTARKQTNQEMVFSLLKRELEEFKPSVYHNWNGQEMTNYQRQIPIFTADLKSLLNKNWKTAIVIPRASEKREIEGILTDHQIPMSLDIEEGKVVLLDGVLTEGFELSDFNLALITAGDILGRQKLRKYSTSGSRKQIRYFSDLNPGDYVVQQVHGIGRYLGIRTIELSGVHRDYITIQYAGSDKLYLPVDQIGTLEKYIGPEGETPRLHTMGGANWKKIRSKAKKSIQELAEKLLDVYAKRELAKGIAFAPDTAEQVEFEDSFPYVETENQENAISVIKKAMEKPTPMDMLLCGDVGFGKTEVAMRAVFKCVMSGYQAMVLCPTTVLSEQHYKNFKSRMDSFGVNIAVLNRFTKASERTKILHQLESGELDVVIGTHSVLNKKIKCRRLGLLVVDEEQRFGVVQKERRKSLAEGIDVLTLSATPIPRTLHMSLTGLRDMVTITTPPPGRHAIQTYVSEYDDSIVIDAILREKERGGQSFFVYNRIETMPAMLDHLKSILPDTISIGVAYGRMDGAVLEKVMLDFYQGKHDVLLCTTLIENGLDQPNANTMLVYDADKLGLSQIYQMRGRVGRSDKIARAWFFYNKDKVLSEVAEKRLNTIREFTELGSGFKVAMRDLEIRGAGNLLGSAQHGNIASVGFAAYCSMLEEAVQRLMAEREHKPLPKKLPNTTIEFRQDAYLDSKYISNEEQKMEIYRRLASVEDEKELADLIDEAVDRYGTPTEPAEKLFSISLVRIKARKLGIGSVIDEGDSMLLTWADEDFMRGWNPNLLPKALVPYLHFLPGNPARLRIRKAGIKGSPMKWLGGFLDELMSEIHHSSH</sequence>
<organism evidence="13 14">
    <name type="scientific">Dialister hominis</name>
    <dbReference type="NCBI Taxonomy" id="2582419"/>
    <lineage>
        <taxon>Bacteria</taxon>
        <taxon>Bacillati</taxon>
        <taxon>Bacillota</taxon>
        <taxon>Negativicutes</taxon>
        <taxon>Veillonellales</taxon>
        <taxon>Veillonellaceae</taxon>
        <taxon>Dialister</taxon>
    </lineage>
</organism>
<dbReference type="GO" id="GO:0006355">
    <property type="term" value="P:regulation of DNA-templated transcription"/>
    <property type="evidence" value="ECO:0007669"/>
    <property type="project" value="UniProtKB-UniRule"/>
</dbReference>
<dbReference type="SMART" id="SM01058">
    <property type="entry name" value="CarD_TRCF"/>
    <property type="match status" value="1"/>
</dbReference>
<dbReference type="SMART" id="SM00487">
    <property type="entry name" value="DEXDc"/>
    <property type="match status" value="1"/>
</dbReference>
<keyword evidence="6 9" id="KW-0067">ATP-binding</keyword>
<evidence type="ECO:0000256" key="8">
    <source>
        <dbReference type="ARBA" id="ARBA00023204"/>
    </source>
</evidence>
<dbReference type="SUPFAM" id="SSF52540">
    <property type="entry name" value="P-loop containing nucleoside triphosphate hydrolases"/>
    <property type="match status" value="4"/>
</dbReference>
<evidence type="ECO:0000256" key="5">
    <source>
        <dbReference type="ARBA" id="ARBA00022806"/>
    </source>
</evidence>
<evidence type="ECO:0000256" key="9">
    <source>
        <dbReference type="HAMAP-Rule" id="MF_00969"/>
    </source>
</evidence>
<dbReference type="InterPro" id="IPR001650">
    <property type="entry name" value="Helicase_C-like"/>
</dbReference>
<protein>
    <recommendedName>
        <fullName evidence="9">Transcription-repair-coupling factor</fullName>
        <shortName evidence="9">TRCF</shortName>
        <ecNumber evidence="9">3.6.4.-</ecNumber>
    </recommendedName>
</protein>
<dbReference type="Gene3D" id="2.40.10.170">
    <property type="match status" value="1"/>
</dbReference>
<dbReference type="GO" id="GO:0016787">
    <property type="term" value="F:hydrolase activity"/>
    <property type="evidence" value="ECO:0007669"/>
    <property type="project" value="UniProtKB-KW"/>
</dbReference>
<keyword evidence="2 9" id="KW-0547">Nucleotide-binding</keyword>
<comment type="function">
    <text evidence="9">Couples transcription and DNA repair by recognizing RNA polymerase (RNAP) stalled at DNA lesions. Mediates ATP-dependent release of RNAP and its truncated transcript from the DNA, and recruitment of nucleotide excision repair machinery to the damaged site.</text>
</comment>
<dbReference type="PROSITE" id="PS51192">
    <property type="entry name" value="HELICASE_ATP_BIND_1"/>
    <property type="match status" value="1"/>
</dbReference>
<dbReference type="EMBL" id="AP019697">
    <property type="protein sequence ID" value="BBK25173.1"/>
    <property type="molecule type" value="Genomic_DNA"/>
</dbReference>
<dbReference type="SUPFAM" id="SSF143517">
    <property type="entry name" value="TRCF domain-like"/>
    <property type="match status" value="1"/>
</dbReference>
<dbReference type="GO" id="GO:0003678">
    <property type="term" value="F:DNA helicase activity"/>
    <property type="evidence" value="ECO:0007669"/>
    <property type="project" value="TreeGrafter"/>
</dbReference>
<keyword evidence="4 9" id="KW-0378">Hydrolase</keyword>
<dbReference type="Gene3D" id="3.30.2060.10">
    <property type="entry name" value="Penicillin-binding protein 1b domain"/>
    <property type="match status" value="1"/>
</dbReference>
<dbReference type="InterPro" id="IPR047112">
    <property type="entry name" value="RecG/Mfd"/>
</dbReference>
<evidence type="ECO:0000256" key="2">
    <source>
        <dbReference type="ARBA" id="ARBA00022741"/>
    </source>
</evidence>
<proteinExistence type="inferred from homology"/>
<dbReference type="Pfam" id="PF03461">
    <property type="entry name" value="TRCF"/>
    <property type="match status" value="1"/>
</dbReference>
<evidence type="ECO:0000259" key="12">
    <source>
        <dbReference type="PROSITE" id="PS51194"/>
    </source>
</evidence>
<evidence type="ECO:0000256" key="4">
    <source>
        <dbReference type="ARBA" id="ARBA00022801"/>
    </source>
</evidence>
<keyword evidence="5" id="KW-0347">Helicase</keyword>
<keyword evidence="14" id="KW-1185">Reference proteome</keyword>
<dbReference type="Gene3D" id="3.90.1150.50">
    <property type="entry name" value="Transcription-repair-coupling factor, D7 domain"/>
    <property type="match status" value="1"/>
</dbReference>
<dbReference type="OrthoDB" id="9804325at2"/>
<dbReference type="CDD" id="cd17991">
    <property type="entry name" value="DEXHc_TRCF"/>
    <property type="match status" value="1"/>
</dbReference>
<dbReference type="InterPro" id="IPR004576">
    <property type="entry name" value="Mfd"/>
</dbReference>
<evidence type="ECO:0000313" key="13">
    <source>
        <dbReference type="EMBL" id="BBK25173.1"/>
    </source>
</evidence>
<evidence type="ECO:0000259" key="11">
    <source>
        <dbReference type="PROSITE" id="PS51192"/>
    </source>
</evidence>
<evidence type="ECO:0000313" key="14">
    <source>
        <dbReference type="Proteomes" id="UP000320585"/>
    </source>
</evidence>
<dbReference type="NCBIfam" id="TIGR00580">
    <property type="entry name" value="mfd"/>
    <property type="match status" value="1"/>
</dbReference>
<dbReference type="GO" id="GO:0005524">
    <property type="term" value="F:ATP binding"/>
    <property type="evidence" value="ECO:0007669"/>
    <property type="project" value="UniProtKB-UniRule"/>
</dbReference>
<dbReference type="Pfam" id="PF00270">
    <property type="entry name" value="DEAD"/>
    <property type="match status" value="1"/>
</dbReference>
<comment type="similarity">
    <text evidence="9">In the C-terminal section; belongs to the helicase family. RecG subfamily.</text>
</comment>
<evidence type="ECO:0000256" key="6">
    <source>
        <dbReference type="ARBA" id="ARBA00022840"/>
    </source>
</evidence>
<evidence type="ECO:0000256" key="3">
    <source>
        <dbReference type="ARBA" id="ARBA00022763"/>
    </source>
</evidence>
<keyword evidence="3 9" id="KW-0227">DNA damage</keyword>
<dbReference type="InterPro" id="IPR041471">
    <property type="entry name" value="UvrB_inter"/>
</dbReference>
<name>A0A8D4UUE7_9FIRM</name>
<dbReference type="InterPro" id="IPR011545">
    <property type="entry name" value="DEAD/DEAH_box_helicase_dom"/>
</dbReference>
<dbReference type="Pfam" id="PF00271">
    <property type="entry name" value="Helicase_C"/>
    <property type="match status" value="1"/>
</dbReference>
<dbReference type="PROSITE" id="PS51194">
    <property type="entry name" value="HELICASE_CTER"/>
    <property type="match status" value="1"/>
</dbReference>
<dbReference type="GO" id="GO:0003684">
    <property type="term" value="F:damaged DNA binding"/>
    <property type="evidence" value="ECO:0007669"/>
    <property type="project" value="InterPro"/>
</dbReference>
<keyword evidence="1 9" id="KW-0963">Cytoplasm</keyword>
<reference evidence="14" key="1">
    <citation type="submission" date="2019-05" db="EMBL/GenBank/DDBJ databases">
        <title>Complete genome sequencing of Dialister sp. strain 5BBH33.</title>
        <authorList>
            <person name="Sakamoto M."/>
            <person name="Murakami T."/>
            <person name="Mori H."/>
        </authorList>
    </citation>
    <scope>NUCLEOTIDE SEQUENCE [LARGE SCALE GENOMIC DNA]</scope>
    <source>
        <strain evidence="14">5BBH33</strain>
    </source>
</reference>
<dbReference type="InterPro" id="IPR003711">
    <property type="entry name" value="CarD-like/TRCF_RID"/>
</dbReference>
<dbReference type="GO" id="GO:0000716">
    <property type="term" value="P:transcription-coupled nucleotide-excision repair, DNA damage recognition"/>
    <property type="evidence" value="ECO:0007669"/>
    <property type="project" value="UniProtKB-UniRule"/>
</dbReference>
<gene>
    <name evidence="9 13" type="primary">mfd</name>
    <name evidence="13" type="ORF">Dia5BBH33_11080</name>
</gene>
<dbReference type="Gene3D" id="3.40.50.300">
    <property type="entry name" value="P-loop containing nucleotide triphosphate hydrolases"/>
    <property type="match status" value="2"/>
</dbReference>
<dbReference type="Pfam" id="PF02559">
    <property type="entry name" value="CarD_TRCF_RID"/>
    <property type="match status" value="1"/>
</dbReference>
<evidence type="ECO:0000256" key="1">
    <source>
        <dbReference type="ARBA" id="ARBA00022490"/>
    </source>
</evidence>
<feature type="domain" description="Helicase ATP-binding" evidence="11">
    <location>
        <begin position="580"/>
        <end position="741"/>
    </location>
</feature>
<dbReference type="KEGG" id="dho:Dia5BBH33_11080"/>
<dbReference type="EC" id="3.6.4.-" evidence="9"/>
<comment type="subcellular location">
    <subcellularLocation>
        <location evidence="9">Cytoplasm</location>
    </subcellularLocation>
</comment>
<dbReference type="Pfam" id="PF17757">
    <property type="entry name" value="UvrB_inter"/>
    <property type="match status" value="1"/>
</dbReference>
<evidence type="ECO:0000256" key="7">
    <source>
        <dbReference type="ARBA" id="ARBA00023125"/>
    </source>
</evidence>
<dbReference type="PANTHER" id="PTHR47964">
    <property type="entry name" value="ATP-DEPENDENT DNA HELICASE HOMOLOG RECG, CHLOROPLASTIC"/>
    <property type="match status" value="1"/>
</dbReference>
<dbReference type="HAMAP" id="MF_00969">
    <property type="entry name" value="TRCF"/>
    <property type="match status" value="1"/>
</dbReference>
<dbReference type="Proteomes" id="UP000320585">
    <property type="component" value="Chromosome"/>
</dbReference>
<dbReference type="AlphaFoldDB" id="A0A8D4UUE7"/>
<dbReference type="InterPro" id="IPR027417">
    <property type="entry name" value="P-loop_NTPase"/>
</dbReference>
<dbReference type="PANTHER" id="PTHR47964:SF1">
    <property type="entry name" value="ATP-DEPENDENT DNA HELICASE HOMOLOG RECG, CHLOROPLASTIC"/>
    <property type="match status" value="1"/>
</dbReference>
<evidence type="ECO:0000256" key="10">
    <source>
        <dbReference type="SAM" id="MobiDB-lite"/>
    </source>
</evidence>
<dbReference type="SUPFAM" id="SSF141259">
    <property type="entry name" value="CarD-like"/>
    <property type="match status" value="1"/>
</dbReference>
<feature type="domain" description="Helicase C-terminal" evidence="12">
    <location>
        <begin position="762"/>
        <end position="917"/>
    </location>
</feature>
<dbReference type="SMART" id="SM00982">
    <property type="entry name" value="TRCF"/>
    <property type="match status" value="1"/>
</dbReference>
<feature type="region of interest" description="Disordered" evidence="10">
    <location>
        <begin position="1"/>
        <end position="23"/>
    </location>
</feature>
<comment type="similarity">
    <text evidence="9">In the N-terminal section; belongs to the UvrB family.</text>
</comment>
<keyword evidence="7 9" id="KW-0238">DNA-binding</keyword>
<accession>A0A8D4UUE7</accession>
<dbReference type="SMART" id="SM00490">
    <property type="entry name" value="HELICc"/>
    <property type="match status" value="1"/>
</dbReference>
<dbReference type="InterPro" id="IPR036101">
    <property type="entry name" value="CarD-like/TRCF_RID_sf"/>
</dbReference>
<dbReference type="InterPro" id="IPR014001">
    <property type="entry name" value="Helicase_ATP-bd"/>
</dbReference>
<dbReference type="InterPro" id="IPR005118">
    <property type="entry name" value="TRCF_C"/>
</dbReference>
<keyword evidence="8 9" id="KW-0234">DNA repair</keyword>
<feature type="compositionally biased region" description="Basic and acidic residues" evidence="10">
    <location>
        <begin position="1"/>
        <end position="19"/>
    </location>
</feature>
<dbReference type="InterPro" id="IPR037235">
    <property type="entry name" value="TRCF-like_C_D7"/>
</dbReference>
<dbReference type="GO" id="GO:0005737">
    <property type="term" value="C:cytoplasm"/>
    <property type="evidence" value="ECO:0007669"/>
    <property type="project" value="UniProtKB-SubCell"/>
</dbReference>